<comment type="pathway">
    <text evidence="2 11">Amino-acid biosynthesis; L-serine biosynthesis; L-serine from 3-phospho-D-glycerate: step 2/3.</text>
</comment>
<dbReference type="AlphaFoldDB" id="A0A653IGW2"/>
<organism evidence="13 14">
    <name type="scientific">Exiguobacterium oxidotolerans</name>
    <dbReference type="NCBI Taxonomy" id="223958"/>
    <lineage>
        <taxon>Bacteria</taxon>
        <taxon>Bacillati</taxon>
        <taxon>Bacillota</taxon>
        <taxon>Bacilli</taxon>
        <taxon>Bacillales</taxon>
        <taxon>Bacillales Family XII. Incertae Sedis</taxon>
        <taxon>Exiguobacterium</taxon>
    </lineage>
</organism>
<sequence>MTVFNFSAGPAVLPEPVLRKAQSELLNYRGSHQSVLELSHRSALFEAILDDATSLVRELLEVPLDYDVLFLQGGATLQFSMLPLNLATTHRVDFIDTGGWSQKAIADAAPYASTRIIASSRDDHYRSIPAGPFTSDADYLHVTWNNTLEGTTFQEAPRVNVPLVADFSSSILSEPIDVNAFDVIYAGAQKNLGAAGMTLVIIKKSLVEQTPSALGSYLRYDVHAKHHSLYNTPPTYSIYLTKLVLEWIKQEGGLQTITARNRAQAASLYDALDHSNLFSNQVAHTDRSLMNIPFSTGQQALDDAFIAYAERHGLVNLQGHRSVGGMRASLYNAMPTTGVEALLSVLRKFEQGER</sequence>
<comment type="catalytic activity">
    <reaction evidence="10 11">
        <text>O-phospho-L-serine + 2-oxoglutarate = 3-phosphooxypyruvate + L-glutamate</text>
        <dbReference type="Rhea" id="RHEA:14329"/>
        <dbReference type="ChEBI" id="CHEBI:16810"/>
        <dbReference type="ChEBI" id="CHEBI:18110"/>
        <dbReference type="ChEBI" id="CHEBI:29985"/>
        <dbReference type="ChEBI" id="CHEBI:57524"/>
        <dbReference type="EC" id="2.6.1.52"/>
    </reaction>
</comment>
<keyword evidence="8 11" id="KW-0718">Serine biosynthesis</keyword>
<keyword evidence="4 11" id="KW-0032">Aminotransferase</keyword>
<dbReference type="EMBL" id="CABWKQ010000034">
    <property type="protein sequence ID" value="VWX38515.1"/>
    <property type="molecule type" value="Genomic_DNA"/>
</dbReference>
<dbReference type="InterPro" id="IPR022278">
    <property type="entry name" value="Pser_aminoTfrase"/>
</dbReference>
<dbReference type="EC" id="2.6.1.52" evidence="11"/>
<dbReference type="InterPro" id="IPR015424">
    <property type="entry name" value="PyrdxlP-dep_Trfase"/>
</dbReference>
<dbReference type="Gene3D" id="3.90.1150.10">
    <property type="entry name" value="Aspartate Aminotransferase, domain 1"/>
    <property type="match status" value="1"/>
</dbReference>
<dbReference type="Proteomes" id="UP000439752">
    <property type="component" value="Unassembled WGS sequence"/>
</dbReference>
<name>A0A653IGW2_9BACL</name>
<evidence type="ECO:0000256" key="3">
    <source>
        <dbReference type="ARBA" id="ARBA00006904"/>
    </source>
</evidence>
<evidence type="ECO:0000256" key="7">
    <source>
        <dbReference type="ARBA" id="ARBA00022898"/>
    </source>
</evidence>
<protein>
    <recommendedName>
        <fullName evidence="11">Phosphoserine aminotransferase</fullName>
        <ecNumber evidence="11">2.6.1.52</ecNumber>
    </recommendedName>
    <alternativeName>
        <fullName evidence="11">Phosphohydroxythreonine aminotransferase</fullName>
        <shortName evidence="11">PSAT</shortName>
    </alternativeName>
</protein>
<comment type="subcellular location">
    <subcellularLocation>
        <location evidence="11">Cytoplasm</location>
    </subcellularLocation>
</comment>
<dbReference type="NCBIfam" id="NF003764">
    <property type="entry name" value="PRK05355.1"/>
    <property type="match status" value="1"/>
</dbReference>
<proteinExistence type="inferred from homology"/>
<feature type="modified residue" description="N6-(pyridoxal phosphate)lysine" evidence="11">
    <location>
        <position position="190"/>
    </location>
</feature>
<dbReference type="GO" id="GO:0006564">
    <property type="term" value="P:L-serine biosynthetic process"/>
    <property type="evidence" value="ECO:0007669"/>
    <property type="project" value="UniProtKB-UniRule"/>
</dbReference>
<feature type="domain" description="Aminotransferase class V" evidence="12">
    <location>
        <begin position="3"/>
        <end position="342"/>
    </location>
</feature>
<dbReference type="HAMAP" id="MF_00160">
    <property type="entry name" value="SerC_aminotrans_5"/>
    <property type="match status" value="1"/>
</dbReference>
<dbReference type="PIRSF" id="PIRSF000525">
    <property type="entry name" value="SerC"/>
    <property type="match status" value="1"/>
</dbReference>
<comment type="cofactor">
    <cofactor evidence="11">
        <name>pyridoxal 5'-phosphate</name>
        <dbReference type="ChEBI" id="CHEBI:597326"/>
    </cofactor>
    <text evidence="11">Binds 1 pyridoxal phosphate per subunit.</text>
</comment>
<feature type="binding site" evidence="11">
    <location>
        <begin position="75"/>
        <end position="76"/>
    </location>
    <ligand>
        <name>pyridoxal 5'-phosphate</name>
        <dbReference type="ChEBI" id="CHEBI:597326"/>
    </ligand>
</feature>
<evidence type="ECO:0000313" key="14">
    <source>
        <dbReference type="Proteomes" id="UP000439752"/>
    </source>
</evidence>
<dbReference type="InterPro" id="IPR015422">
    <property type="entry name" value="PyrdxlP-dep_Trfase_small"/>
</dbReference>
<evidence type="ECO:0000256" key="9">
    <source>
        <dbReference type="ARBA" id="ARBA00047630"/>
    </source>
</evidence>
<keyword evidence="7 11" id="KW-0663">Pyridoxal phosphate</keyword>
<dbReference type="Gene3D" id="3.40.640.10">
    <property type="entry name" value="Type I PLP-dependent aspartate aminotransferase-like (Major domain)"/>
    <property type="match status" value="1"/>
</dbReference>
<evidence type="ECO:0000313" key="13">
    <source>
        <dbReference type="EMBL" id="VWX38515.1"/>
    </source>
</evidence>
<evidence type="ECO:0000256" key="2">
    <source>
        <dbReference type="ARBA" id="ARBA00005099"/>
    </source>
</evidence>
<dbReference type="PROSITE" id="PS00595">
    <property type="entry name" value="AA_TRANSFER_CLASS_5"/>
    <property type="match status" value="1"/>
</dbReference>
<dbReference type="FunFam" id="3.90.1150.10:FF:000006">
    <property type="entry name" value="Phosphoserine aminotransferase"/>
    <property type="match status" value="1"/>
</dbReference>
<keyword evidence="6 11" id="KW-0808">Transferase</keyword>
<evidence type="ECO:0000256" key="8">
    <source>
        <dbReference type="ARBA" id="ARBA00023299"/>
    </source>
</evidence>
<keyword evidence="14" id="KW-1185">Reference proteome</keyword>
<evidence type="ECO:0000256" key="11">
    <source>
        <dbReference type="HAMAP-Rule" id="MF_00160"/>
    </source>
</evidence>
<feature type="binding site" evidence="11">
    <location>
        <position position="166"/>
    </location>
    <ligand>
        <name>pyridoxal 5'-phosphate</name>
        <dbReference type="ChEBI" id="CHEBI:597326"/>
    </ligand>
</feature>
<comment type="caution">
    <text evidence="11">Lacks conserved residue(s) required for the propagation of feature annotation.</text>
</comment>
<evidence type="ECO:0000256" key="10">
    <source>
        <dbReference type="ARBA" id="ARBA00049007"/>
    </source>
</evidence>
<dbReference type="GO" id="GO:0005737">
    <property type="term" value="C:cytoplasm"/>
    <property type="evidence" value="ECO:0007669"/>
    <property type="project" value="UniProtKB-SubCell"/>
</dbReference>
<dbReference type="GO" id="GO:0030170">
    <property type="term" value="F:pyridoxal phosphate binding"/>
    <property type="evidence" value="ECO:0007669"/>
    <property type="project" value="UniProtKB-UniRule"/>
</dbReference>
<feature type="binding site" evidence="11">
    <location>
        <position position="147"/>
    </location>
    <ligand>
        <name>pyridoxal 5'-phosphate</name>
        <dbReference type="ChEBI" id="CHEBI:597326"/>
    </ligand>
</feature>
<reference evidence="13 14" key="1">
    <citation type="submission" date="2019-10" db="EMBL/GenBank/DDBJ databases">
        <authorList>
            <person name="Karimi E."/>
        </authorList>
    </citation>
    <scope>NUCLEOTIDE SEQUENCE [LARGE SCALE GENOMIC DNA]</scope>
    <source>
        <strain evidence="13">Exiguobacterium sp. 9Y</strain>
    </source>
</reference>
<comment type="catalytic activity">
    <reaction evidence="9 11">
        <text>4-(phosphooxy)-L-threonine + 2-oxoglutarate = (R)-3-hydroxy-2-oxo-4-phosphooxybutanoate + L-glutamate</text>
        <dbReference type="Rhea" id="RHEA:16573"/>
        <dbReference type="ChEBI" id="CHEBI:16810"/>
        <dbReference type="ChEBI" id="CHEBI:29985"/>
        <dbReference type="ChEBI" id="CHEBI:58452"/>
        <dbReference type="ChEBI" id="CHEBI:58538"/>
        <dbReference type="EC" id="2.6.1.52"/>
    </reaction>
</comment>
<dbReference type="GO" id="GO:0004648">
    <property type="term" value="F:O-phospho-L-serine:2-oxoglutarate aminotransferase activity"/>
    <property type="evidence" value="ECO:0007669"/>
    <property type="project" value="UniProtKB-UniRule"/>
</dbReference>
<feature type="binding site" evidence="11">
    <location>
        <position position="189"/>
    </location>
    <ligand>
        <name>pyridoxal 5'-phosphate</name>
        <dbReference type="ChEBI" id="CHEBI:597326"/>
    </ligand>
</feature>
<evidence type="ECO:0000256" key="5">
    <source>
        <dbReference type="ARBA" id="ARBA00022605"/>
    </source>
</evidence>
<dbReference type="PANTHER" id="PTHR43247">
    <property type="entry name" value="PHOSPHOSERINE AMINOTRANSFERASE"/>
    <property type="match status" value="1"/>
</dbReference>
<feature type="binding site" evidence="11">
    <location>
        <position position="100"/>
    </location>
    <ligand>
        <name>pyridoxal 5'-phosphate</name>
        <dbReference type="ChEBI" id="CHEBI:597326"/>
    </ligand>
</feature>
<evidence type="ECO:0000256" key="6">
    <source>
        <dbReference type="ARBA" id="ARBA00022679"/>
    </source>
</evidence>
<dbReference type="Pfam" id="PF00266">
    <property type="entry name" value="Aminotran_5"/>
    <property type="match status" value="1"/>
</dbReference>
<keyword evidence="11" id="KW-0963">Cytoplasm</keyword>
<dbReference type="PANTHER" id="PTHR43247:SF1">
    <property type="entry name" value="PHOSPHOSERINE AMINOTRANSFERASE"/>
    <property type="match status" value="1"/>
</dbReference>
<evidence type="ECO:0000256" key="1">
    <source>
        <dbReference type="ARBA" id="ARBA00003483"/>
    </source>
</evidence>
<feature type="binding site" evidence="11">
    <location>
        <begin position="231"/>
        <end position="232"/>
    </location>
    <ligand>
        <name>pyridoxal 5'-phosphate</name>
        <dbReference type="ChEBI" id="CHEBI:597326"/>
    </ligand>
</feature>
<comment type="similarity">
    <text evidence="3 11">Belongs to the class-V pyridoxal-phosphate-dependent aminotransferase family. SerC subfamily.</text>
</comment>
<gene>
    <name evidence="11 13" type="primary">serC</name>
    <name evidence="13" type="ORF">EXIGUO9Y_40029</name>
</gene>
<accession>A0A653IGW2</accession>
<evidence type="ECO:0000256" key="4">
    <source>
        <dbReference type="ARBA" id="ARBA00022576"/>
    </source>
</evidence>
<feature type="binding site" evidence="11">
    <location>
        <position position="41"/>
    </location>
    <ligand>
        <name>L-glutamate</name>
        <dbReference type="ChEBI" id="CHEBI:29985"/>
    </ligand>
</feature>
<comment type="subunit">
    <text evidence="11">Homodimer.</text>
</comment>
<dbReference type="InterPro" id="IPR000192">
    <property type="entry name" value="Aminotrans_V_dom"/>
</dbReference>
<dbReference type="SUPFAM" id="SSF53383">
    <property type="entry name" value="PLP-dependent transferases"/>
    <property type="match status" value="1"/>
</dbReference>
<keyword evidence="5 11" id="KW-0028">Amino-acid biosynthesis</keyword>
<dbReference type="InterPro" id="IPR020578">
    <property type="entry name" value="Aminotrans_V_PyrdxlP_BS"/>
</dbReference>
<dbReference type="InterPro" id="IPR015421">
    <property type="entry name" value="PyrdxlP-dep_Trfase_major"/>
</dbReference>
<comment type="function">
    <text evidence="1 11">Catalyzes the reversible conversion of 3-phosphohydroxypyruvate to phosphoserine and of 3-hydroxy-2-oxo-4-phosphonooxybutanoate to phosphohydroxythreonine.</text>
</comment>
<evidence type="ECO:0000259" key="12">
    <source>
        <dbReference type="Pfam" id="PF00266"/>
    </source>
</evidence>
<dbReference type="UniPathway" id="UPA00135">
    <property type="reaction ID" value="UER00197"/>
</dbReference>
<dbReference type="RefSeq" id="WP_159172461.1">
    <property type="nucleotide sequence ID" value="NZ_LR732308.1"/>
</dbReference>
<dbReference type="FunFam" id="3.40.640.10:FF:000010">
    <property type="entry name" value="Phosphoserine aminotransferase"/>
    <property type="match status" value="1"/>
</dbReference>